<organism evidence="14 15">
    <name type="scientific">Leishmania panamensis</name>
    <dbReference type="NCBI Taxonomy" id="5679"/>
    <lineage>
        <taxon>Eukaryota</taxon>
        <taxon>Discoba</taxon>
        <taxon>Euglenozoa</taxon>
        <taxon>Kinetoplastea</taxon>
        <taxon>Metakinetoplastina</taxon>
        <taxon>Trypanosomatida</taxon>
        <taxon>Trypanosomatidae</taxon>
        <taxon>Leishmaniinae</taxon>
        <taxon>Leishmania</taxon>
        <taxon>Leishmania guyanensis species complex</taxon>
    </lineage>
</organism>
<dbReference type="PANTHER" id="PTHR13236:SF0">
    <property type="entry name" value="CYTOPLASMIC DYNEIN 2 LIGHT INTERMEDIATE CHAIN 1"/>
    <property type="match status" value="1"/>
</dbReference>
<evidence type="ECO:0000256" key="11">
    <source>
        <dbReference type="ARBA" id="ARBA00023212"/>
    </source>
</evidence>
<keyword evidence="9" id="KW-0969">Cilium</keyword>
<keyword evidence="5" id="KW-0963">Cytoplasm</keyword>
<dbReference type="AlphaFoldDB" id="A0A088S118"/>
<evidence type="ECO:0000256" key="12">
    <source>
        <dbReference type="ARBA" id="ARBA00023273"/>
    </source>
</evidence>
<keyword evidence="8" id="KW-0243">Dynein</keyword>
<keyword evidence="6" id="KW-0493">Microtubule</keyword>
<dbReference type="VEuPathDB" id="TriTrypDB:LPAL13_320040600"/>
<dbReference type="GO" id="GO:0045504">
    <property type="term" value="F:dynein heavy chain binding"/>
    <property type="evidence" value="ECO:0007669"/>
    <property type="project" value="TreeGrafter"/>
</dbReference>
<evidence type="ECO:0000256" key="5">
    <source>
        <dbReference type="ARBA" id="ARBA00022490"/>
    </source>
</evidence>
<keyword evidence="10" id="KW-0505">Motor protein</keyword>
<dbReference type="GeneID" id="22578082"/>
<evidence type="ECO:0000256" key="6">
    <source>
        <dbReference type="ARBA" id="ARBA00022701"/>
    </source>
</evidence>
<dbReference type="Gene3D" id="3.40.50.300">
    <property type="entry name" value="P-loop containing nucleotide triphosphate hydrolases"/>
    <property type="match status" value="1"/>
</dbReference>
<dbReference type="GO" id="GO:0035721">
    <property type="term" value="P:intraciliary retrograde transport"/>
    <property type="evidence" value="ECO:0007669"/>
    <property type="project" value="InterPro"/>
</dbReference>
<evidence type="ECO:0000256" key="13">
    <source>
        <dbReference type="SAM" id="MobiDB-lite"/>
    </source>
</evidence>
<protein>
    <recommendedName>
        <fullName evidence="3">Cytoplasmic dynein 2 light intermediate chain 1</fullName>
    </recommendedName>
</protein>
<proteinExistence type="inferred from homology"/>
<evidence type="ECO:0000256" key="3">
    <source>
        <dbReference type="ARBA" id="ARBA00018863"/>
    </source>
</evidence>
<keyword evidence="15" id="KW-1185">Reference proteome</keyword>
<dbReference type="VEuPathDB" id="TriTrypDB:LPMP_323410"/>
<keyword evidence="7" id="KW-0970">Cilium biogenesis/degradation</keyword>
<dbReference type="GO" id="GO:0035735">
    <property type="term" value="P:intraciliary transport involved in cilium assembly"/>
    <property type="evidence" value="ECO:0007669"/>
    <property type="project" value="InterPro"/>
</dbReference>
<dbReference type="InterPro" id="IPR040045">
    <property type="entry name" value="DYNC2LI1"/>
</dbReference>
<feature type="compositionally biased region" description="Low complexity" evidence="13">
    <location>
        <begin position="27"/>
        <end position="36"/>
    </location>
</feature>
<dbReference type="SUPFAM" id="SSF52540">
    <property type="entry name" value="P-loop containing nucleoside triphosphate hydrolases"/>
    <property type="match status" value="1"/>
</dbReference>
<dbReference type="InterPro" id="IPR027417">
    <property type="entry name" value="P-loop_NTPase"/>
</dbReference>
<dbReference type="GO" id="GO:0036064">
    <property type="term" value="C:ciliary basal body"/>
    <property type="evidence" value="ECO:0007669"/>
    <property type="project" value="TreeGrafter"/>
</dbReference>
<evidence type="ECO:0000256" key="9">
    <source>
        <dbReference type="ARBA" id="ARBA00023069"/>
    </source>
</evidence>
<keyword evidence="11" id="KW-0206">Cytoskeleton</keyword>
<comment type="subcellular location">
    <subcellularLocation>
        <location evidence="1">Cytoplasm</location>
        <location evidence="1">Cytoskeleton</location>
        <location evidence="1">Cilium basal body</location>
    </subcellularLocation>
</comment>
<evidence type="ECO:0000256" key="7">
    <source>
        <dbReference type="ARBA" id="ARBA00022794"/>
    </source>
</evidence>
<dbReference type="OrthoDB" id="10263060at2759"/>
<feature type="compositionally biased region" description="Polar residues" evidence="13">
    <location>
        <begin position="10"/>
        <end position="23"/>
    </location>
</feature>
<dbReference type="RefSeq" id="XP_010702025.1">
    <property type="nucleotide sequence ID" value="XM_010703723.1"/>
</dbReference>
<keyword evidence="4" id="KW-0217">Developmental protein</keyword>
<reference evidence="14 15" key="1">
    <citation type="journal article" date="2015" name="Sci. Rep.">
        <title>The genome of Leishmania panamensis: insights into genomics of the L. (Viannia) subgenus.</title>
        <authorList>
            <person name="Llanes A."/>
            <person name="Restrepo C.M."/>
            <person name="Vecchio G.D."/>
            <person name="Anguizola F.J."/>
            <person name="Lleonart R."/>
        </authorList>
    </citation>
    <scope>NUCLEOTIDE SEQUENCE [LARGE SCALE GENOMIC DNA]</scope>
    <source>
        <strain evidence="14 15">MHOM/PA/94/PSC-1</strain>
    </source>
</reference>
<keyword evidence="12" id="KW-0966">Cell projection</keyword>
<evidence type="ECO:0000256" key="4">
    <source>
        <dbReference type="ARBA" id="ARBA00022473"/>
    </source>
</evidence>
<comment type="similarity">
    <text evidence="2">Belongs to the dynein light intermediate chain family.</text>
</comment>
<evidence type="ECO:0000256" key="2">
    <source>
        <dbReference type="ARBA" id="ARBA00006831"/>
    </source>
</evidence>
<dbReference type="Proteomes" id="UP000063063">
    <property type="component" value="Chromosome 32"/>
</dbReference>
<dbReference type="PANTHER" id="PTHR13236">
    <property type="entry name" value="DYNEIN 2 LIGHT INTERMEDIATE CHAIN, ISOFORM 2"/>
    <property type="match status" value="1"/>
</dbReference>
<dbReference type="eggNOG" id="KOG3929">
    <property type="taxonomic scope" value="Eukaryota"/>
</dbReference>
<evidence type="ECO:0000313" key="15">
    <source>
        <dbReference type="Proteomes" id="UP000063063"/>
    </source>
</evidence>
<dbReference type="KEGG" id="lpan:LPMP_323410"/>
<evidence type="ECO:0000256" key="8">
    <source>
        <dbReference type="ARBA" id="ARBA00023017"/>
    </source>
</evidence>
<gene>
    <name evidence="14" type="ORF">LPMP_323410</name>
</gene>
<evidence type="ECO:0000256" key="1">
    <source>
        <dbReference type="ARBA" id="ARBA00004120"/>
    </source>
</evidence>
<dbReference type="GO" id="GO:0005874">
    <property type="term" value="C:microtubule"/>
    <property type="evidence" value="ECO:0007669"/>
    <property type="project" value="UniProtKB-KW"/>
</dbReference>
<dbReference type="GO" id="GO:0005868">
    <property type="term" value="C:cytoplasmic dynein complex"/>
    <property type="evidence" value="ECO:0007669"/>
    <property type="project" value="InterPro"/>
</dbReference>
<evidence type="ECO:0000313" key="14">
    <source>
        <dbReference type="EMBL" id="AIO01225.1"/>
    </source>
</evidence>
<evidence type="ECO:0000256" key="10">
    <source>
        <dbReference type="ARBA" id="ARBA00023175"/>
    </source>
</evidence>
<accession>A0A088S118</accession>
<sequence length="428" mass="47122">MTGLPVDSKSGASSNGGQKSVAENRQPPSNSSNPPSEEGAESLPRHPPELSEAPVTAAADNNSQIVIDPTKDLWQNITRNVKDAAVEQTEINLVVVGAPGSGKTTLLHRIYTSFQSSASGSCSKRVKATTALDYSFARRSERNVAPVAHFWEIAQGMQFSQLLDIVVTPENVHAIVAAVVVDASAEGLPVAWETATYWMRRIDQRVSDISQRMKAKGSTTPEKLLTRAQKAVGLEHPDLKRMRLSGVPTVLVVNKIDAFRGDMQQLKLLCRSMRYLAHLYGAHVVFTSEQESVRWRALMNFTLFQAPFDPKHLQTDPERGAVLLTADRDSFLDIGDPNMSRLGGGGSSASTGDAELDRWKVPFDDAFPPKKLNEEDKVMDDPFIRRLYDTSEGGFGEPMIDTLRKQKDEELEQYRKNSSNAANVSKVK</sequence>
<dbReference type="EMBL" id="CP009401">
    <property type="protein sequence ID" value="AIO01225.1"/>
    <property type="molecule type" value="Genomic_DNA"/>
</dbReference>
<dbReference type="GO" id="GO:0005930">
    <property type="term" value="C:axoneme"/>
    <property type="evidence" value="ECO:0007669"/>
    <property type="project" value="TreeGrafter"/>
</dbReference>
<feature type="region of interest" description="Disordered" evidence="13">
    <location>
        <begin position="1"/>
        <end position="63"/>
    </location>
</feature>
<name>A0A088S118_LEIPA</name>